<proteinExistence type="predicted"/>
<evidence type="ECO:0000313" key="1">
    <source>
        <dbReference type="EMBL" id="MBX38568.1"/>
    </source>
</evidence>
<protein>
    <submittedName>
        <fullName evidence="1">Uncharacterized protein</fullName>
    </submittedName>
</protein>
<name>A0A2P2N7V0_RHIMU</name>
<dbReference type="AlphaFoldDB" id="A0A2P2N7V0"/>
<dbReference type="EMBL" id="GGEC01058084">
    <property type="protein sequence ID" value="MBX38568.1"/>
    <property type="molecule type" value="Transcribed_RNA"/>
</dbReference>
<reference evidence="1" key="1">
    <citation type="submission" date="2018-02" db="EMBL/GenBank/DDBJ databases">
        <title>Rhizophora mucronata_Transcriptome.</title>
        <authorList>
            <person name="Meera S.P."/>
            <person name="Sreeshan A."/>
            <person name="Augustine A."/>
        </authorList>
    </citation>
    <scope>NUCLEOTIDE SEQUENCE</scope>
    <source>
        <tissue evidence="1">Leaf</tissue>
    </source>
</reference>
<sequence length="34" mass="3902">MMCFWLCMVRFCKGNKPCDMLMLIKRGALLSSSS</sequence>
<organism evidence="1">
    <name type="scientific">Rhizophora mucronata</name>
    <name type="common">Asiatic mangrove</name>
    <dbReference type="NCBI Taxonomy" id="61149"/>
    <lineage>
        <taxon>Eukaryota</taxon>
        <taxon>Viridiplantae</taxon>
        <taxon>Streptophyta</taxon>
        <taxon>Embryophyta</taxon>
        <taxon>Tracheophyta</taxon>
        <taxon>Spermatophyta</taxon>
        <taxon>Magnoliopsida</taxon>
        <taxon>eudicotyledons</taxon>
        <taxon>Gunneridae</taxon>
        <taxon>Pentapetalae</taxon>
        <taxon>rosids</taxon>
        <taxon>fabids</taxon>
        <taxon>Malpighiales</taxon>
        <taxon>Rhizophoraceae</taxon>
        <taxon>Rhizophora</taxon>
    </lineage>
</organism>
<accession>A0A2P2N7V0</accession>